<evidence type="ECO:0000256" key="1">
    <source>
        <dbReference type="ARBA" id="ARBA00008506"/>
    </source>
</evidence>
<dbReference type="EMBL" id="VOIH02000009">
    <property type="protein sequence ID" value="KAF3437148.1"/>
    <property type="molecule type" value="Genomic_DNA"/>
</dbReference>
<evidence type="ECO:0000256" key="5">
    <source>
        <dbReference type="RuleBase" id="RU003856"/>
    </source>
</evidence>
<evidence type="ECO:0000259" key="7">
    <source>
        <dbReference type="SMART" id="SM00269"/>
    </source>
</evidence>
<feature type="signal peptide" evidence="6">
    <location>
        <begin position="1"/>
        <end position="26"/>
    </location>
</feature>
<dbReference type="AlphaFoldDB" id="A0A8K0DZD0"/>
<dbReference type="InterPro" id="IPR000877">
    <property type="entry name" value="Prot_inh_BBI"/>
</dbReference>
<dbReference type="Pfam" id="PF00228">
    <property type="entry name" value="Bowman-Birk_leg"/>
    <property type="match status" value="1"/>
</dbReference>
<accession>A0A8K0DZD0</accession>
<keyword evidence="3 5" id="KW-0722">Serine protease inhibitor</keyword>
<dbReference type="SUPFAM" id="SSF57247">
    <property type="entry name" value="Bowman-Birk inhibitor, BBI"/>
    <property type="match status" value="1"/>
</dbReference>
<organism evidence="8 9">
    <name type="scientific">Rhamnella rubrinervis</name>
    <dbReference type="NCBI Taxonomy" id="2594499"/>
    <lineage>
        <taxon>Eukaryota</taxon>
        <taxon>Viridiplantae</taxon>
        <taxon>Streptophyta</taxon>
        <taxon>Embryophyta</taxon>
        <taxon>Tracheophyta</taxon>
        <taxon>Spermatophyta</taxon>
        <taxon>Magnoliopsida</taxon>
        <taxon>eudicotyledons</taxon>
        <taxon>Gunneridae</taxon>
        <taxon>Pentapetalae</taxon>
        <taxon>rosids</taxon>
        <taxon>fabids</taxon>
        <taxon>Rosales</taxon>
        <taxon>Rhamnaceae</taxon>
        <taxon>rhamnoid group</taxon>
        <taxon>Rhamneae</taxon>
        <taxon>Rhamnella</taxon>
    </lineage>
</organism>
<name>A0A8K0DZD0_9ROSA</name>
<comment type="similarity">
    <text evidence="1 5">Belongs to the Bowman-Birk serine protease inhibitor family.</text>
</comment>
<feature type="domain" description="Bowman-Birk serine protease inhibitors family" evidence="7">
    <location>
        <begin position="68"/>
        <end position="122"/>
    </location>
</feature>
<keyword evidence="4" id="KW-1015">Disulfide bond</keyword>
<evidence type="ECO:0000256" key="2">
    <source>
        <dbReference type="ARBA" id="ARBA00022690"/>
    </source>
</evidence>
<dbReference type="Gene3D" id="2.10.69.10">
    <property type="entry name" value="Cysteine Protease (Bromelain) Inhibitor, subunit H"/>
    <property type="match status" value="1"/>
</dbReference>
<sequence length="144" mass="15387">MALKKVAVLSMAVLFLLVAVSTSVSAARANHVLDISELLSAKNQDFSKSSAVRVVRGKNVRGDNTEACCDSCICTRSIPPKCRCTDIFDGTDRCKGCDLCICTPNLLSCRCADMTDSCKPPCSSSATTTFTTNEEAKKNYVASN</sequence>
<evidence type="ECO:0000256" key="6">
    <source>
        <dbReference type="SAM" id="SignalP"/>
    </source>
</evidence>
<evidence type="ECO:0000313" key="9">
    <source>
        <dbReference type="Proteomes" id="UP000796880"/>
    </source>
</evidence>
<proteinExistence type="inferred from homology"/>
<evidence type="ECO:0000256" key="3">
    <source>
        <dbReference type="ARBA" id="ARBA00022900"/>
    </source>
</evidence>
<evidence type="ECO:0000313" key="8">
    <source>
        <dbReference type="EMBL" id="KAF3437148.1"/>
    </source>
</evidence>
<reference evidence="8" key="1">
    <citation type="submission" date="2020-03" db="EMBL/GenBank/DDBJ databases">
        <title>A high-quality chromosome-level genome assembly of a woody plant with both climbing and erect habits, Rhamnella rubrinervis.</title>
        <authorList>
            <person name="Lu Z."/>
            <person name="Yang Y."/>
            <person name="Zhu X."/>
            <person name="Sun Y."/>
        </authorList>
    </citation>
    <scope>NUCLEOTIDE SEQUENCE</scope>
    <source>
        <strain evidence="8">BYM</strain>
        <tissue evidence="8">Leaf</tissue>
    </source>
</reference>
<dbReference type="InterPro" id="IPR035995">
    <property type="entry name" value="Bowman-Birk_prot_inh"/>
</dbReference>
<protein>
    <recommendedName>
        <fullName evidence="7">Bowman-Birk serine protease inhibitors family domain-containing protein</fullName>
    </recommendedName>
</protein>
<dbReference type="OrthoDB" id="1928998at2759"/>
<keyword evidence="2 5" id="KW-0646">Protease inhibitor</keyword>
<keyword evidence="6" id="KW-0732">Signal</keyword>
<feature type="chain" id="PRO_5035427652" description="Bowman-Birk serine protease inhibitors family domain-containing protein" evidence="6">
    <location>
        <begin position="27"/>
        <end position="144"/>
    </location>
</feature>
<dbReference type="GO" id="GO:0004867">
    <property type="term" value="F:serine-type endopeptidase inhibitor activity"/>
    <property type="evidence" value="ECO:0007669"/>
    <property type="project" value="UniProtKB-KW"/>
</dbReference>
<dbReference type="SMART" id="SM00269">
    <property type="entry name" value="BowB"/>
    <property type="match status" value="1"/>
</dbReference>
<dbReference type="Proteomes" id="UP000796880">
    <property type="component" value="Unassembled WGS sequence"/>
</dbReference>
<dbReference type="CDD" id="cd00023">
    <property type="entry name" value="BBI"/>
    <property type="match status" value="1"/>
</dbReference>
<dbReference type="GO" id="GO:0005576">
    <property type="term" value="C:extracellular region"/>
    <property type="evidence" value="ECO:0007669"/>
    <property type="project" value="InterPro"/>
</dbReference>
<gene>
    <name evidence="8" type="ORF">FNV43_RR19901</name>
</gene>
<comment type="caution">
    <text evidence="8">The sequence shown here is derived from an EMBL/GenBank/DDBJ whole genome shotgun (WGS) entry which is preliminary data.</text>
</comment>
<keyword evidence="9" id="KW-1185">Reference proteome</keyword>
<evidence type="ECO:0000256" key="4">
    <source>
        <dbReference type="ARBA" id="ARBA00023157"/>
    </source>
</evidence>